<dbReference type="EMBL" id="KB908855">
    <property type="protein sequence ID" value="EOA82106.1"/>
    <property type="molecule type" value="Genomic_DNA"/>
</dbReference>
<dbReference type="SUPFAM" id="SSF51905">
    <property type="entry name" value="FAD/NAD(P)-binding domain"/>
    <property type="match status" value="1"/>
</dbReference>
<keyword evidence="2" id="KW-0274">FAD</keyword>
<accession>R0I9U7</accession>
<evidence type="ECO:0000259" key="4">
    <source>
        <dbReference type="Pfam" id="PF01494"/>
    </source>
</evidence>
<keyword evidence="6" id="KW-1185">Reference proteome</keyword>
<evidence type="ECO:0000256" key="1">
    <source>
        <dbReference type="ARBA" id="ARBA00022630"/>
    </source>
</evidence>
<organism evidence="5 6">
    <name type="scientific">Exserohilum turcicum (strain 28A)</name>
    <name type="common">Northern leaf blight fungus</name>
    <name type="synonym">Setosphaeria turcica</name>
    <dbReference type="NCBI Taxonomy" id="671987"/>
    <lineage>
        <taxon>Eukaryota</taxon>
        <taxon>Fungi</taxon>
        <taxon>Dikarya</taxon>
        <taxon>Ascomycota</taxon>
        <taxon>Pezizomycotina</taxon>
        <taxon>Dothideomycetes</taxon>
        <taxon>Pleosporomycetidae</taxon>
        <taxon>Pleosporales</taxon>
        <taxon>Pleosporineae</taxon>
        <taxon>Pleosporaceae</taxon>
        <taxon>Exserohilum</taxon>
    </lineage>
</organism>
<dbReference type="Gene3D" id="3.50.50.60">
    <property type="entry name" value="FAD/NAD(P)-binding domain"/>
    <property type="match status" value="1"/>
</dbReference>
<protein>
    <recommendedName>
        <fullName evidence="4">FAD-binding domain-containing protein</fullName>
    </recommendedName>
</protein>
<proteinExistence type="predicted"/>
<evidence type="ECO:0000313" key="5">
    <source>
        <dbReference type="EMBL" id="EOA82106.1"/>
    </source>
</evidence>
<dbReference type="GO" id="GO:0016491">
    <property type="term" value="F:oxidoreductase activity"/>
    <property type="evidence" value="ECO:0007669"/>
    <property type="project" value="UniProtKB-KW"/>
</dbReference>
<dbReference type="STRING" id="671987.R0I9U7"/>
<dbReference type="GO" id="GO:0071949">
    <property type="term" value="F:FAD binding"/>
    <property type="evidence" value="ECO:0007669"/>
    <property type="project" value="InterPro"/>
</dbReference>
<keyword evidence="3" id="KW-0560">Oxidoreductase</keyword>
<dbReference type="GeneID" id="19406349"/>
<sequence>MATSPSTSANPLNILIVGAGVAGPTLALLLQRSNPSHHITVIERWESLCTGGQQIDLKDQGVPIMQRLGLTDELRDLCVQEDGMELVDSKGNSLIRTGIRKAGAQQKAFQITNEFEFMRGDFVHMMYKNSVKERETLDSNGPKRGSLTYLFGTSITALTQNTSTSATVTLSSGQTHTYDLVVAADGQGSRTRRLAFGEATSRQAFTSLNINAAFFDVPRVPRETSLARIYIGPENRMVLTRTGNRPATQVFRFQLKNAARTPLLKASHKLSIPEQKAAWTQAYANAGSESKRYTAGLAHANDFYATEIAQVKMPHNTLYTGRVVLLGDAGYCPSSFTGKGTTLALIGAYVLADELSRRPNDINAALSAYEETIREPVDEAQKLPTWLNGGAALFPQSTLGLCILYQLLWLVSALNLQGLVGALAGFLPSTQLHRWVVPEYPSLNVKAPEGK</sequence>
<dbReference type="PANTHER" id="PTHR46865">
    <property type="entry name" value="OXIDOREDUCTASE-RELATED"/>
    <property type="match status" value="1"/>
</dbReference>
<gene>
    <name evidence="5" type="ORF">SETTUDRAFT_98116</name>
</gene>
<keyword evidence="1" id="KW-0285">Flavoprotein</keyword>
<name>R0I9U7_EXST2</name>
<dbReference type="RefSeq" id="XP_008030422.1">
    <property type="nucleotide sequence ID" value="XM_008032231.1"/>
</dbReference>
<dbReference type="HOGENOM" id="CLU_009665_1_1_1"/>
<reference evidence="5 6" key="1">
    <citation type="journal article" date="2012" name="PLoS Pathog.">
        <title>Diverse lifestyles and strategies of plant pathogenesis encoded in the genomes of eighteen Dothideomycetes fungi.</title>
        <authorList>
            <person name="Ohm R.A."/>
            <person name="Feau N."/>
            <person name="Henrissat B."/>
            <person name="Schoch C.L."/>
            <person name="Horwitz B.A."/>
            <person name="Barry K.W."/>
            <person name="Condon B.J."/>
            <person name="Copeland A.C."/>
            <person name="Dhillon B."/>
            <person name="Glaser F."/>
            <person name="Hesse C.N."/>
            <person name="Kosti I."/>
            <person name="LaButti K."/>
            <person name="Lindquist E.A."/>
            <person name="Lucas S."/>
            <person name="Salamov A.A."/>
            <person name="Bradshaw R.E."/>
            <person name="Ciuffetti L."/>
            <person name="Hamelin R.C."/>
            <person name="Kema G.H.J."/>
            <person name="Lawrence C."/>
            <person name="Scott J.A."/>
            <person name="Spatafora J.W."/>
            <person name="Turgeon B.G."/>
            <person name="de Wit P.J.G.M."/>
            <person name="Zhong S."/>
            <person name="Goodwin S.B."/>
            <person name="Grigoriev I.V."/>
        </authorList>
    </citation>
    <scope>NUCLEOTIDE SEQUENCE [LARGE SCALE GENOMIC DNA]</scope>
    <source>
        <strain evidence="6">28A</strain>
    </source>
</reference>
<dbReference type="PRINTS" id="PR00420">
    <property type="entry name" value="RNGMNOXGNASE"/>
</dbReference>
<dbReference type="Proteomes" id="UP000016935">
    <property type="component" value="Unassembled WGS sequence"/>
</dbReference>
<evidence type="ECO:0000313" key="6">
    <source>
        <dbReference type="Proteomes" id="UP000016935"/>
    </source>
</evidence>
<dbReference type="InterPro" id="IPR036188">
    <property type="entry name" value="FAD/NAD-bd_sf"/>
</dbReference>
<dbReference type="eggNOG" id="ENOG502QTX9">
    <property type="taxonomic scope" value="Eukaryota"/>
</dbReference>
<dbReference type="Pfam" id="PF01494">
    <property type="entry name" value="FAD_binding_3"/>
    <property type="match status" value="1"/>
</dbReference>
<evidence type="ECO:0000256" key="3">
    <source>
        <dbReference type="ARBA" id="ARBA00023002"/>
    </source>
</evidence>
<dbReference type="AlphaFoldDB" id="R0I9U7"/>
<dbReference type="OrthoDB" id="655030at2759"/>
<dbReference type="InterPro" id="IPR051704">
    <property type="entry name" value="FAD_aromatic-hydroxylase"/>
</dbReference>
<dbReference type="InterPro" id="IPR002938">
    <property type="entry name" value="FAD-bd"/>
</dbReference>
<reference evidence="5 6" key="2">
    <citation type="journal article" date="2013" name="PLoS Genet.">
        <title>Comparative genome structure, secondary metabolite, and effector coding capacity across Cochliobolus pathogens.</title>
        <authorList>
            <person name="Condon B.J."/>
            <person name="Leng Y."/>
            <person name="Wu D."/>
            <person name="Bushley K.E."/>
            <person name="Ohm R.A."/>
            <person name="Otillar R."/>
            <person name="Martin J."/>
            <person name="Schackwitz W."/>
            <person name="Grimwood J."/>
            <person name="MohdZainudin N."/>
            <person name="Xue C."/>
            <person name="Wang R."/>
            <person name="Manning V.A."/>
            <person name="Dhillon B."/>
            <person name="Tu Z.J."/>
            <person name="Steffenson B.J."/>
            <person name="Salamov A."/>
            <person name="Sun H."/>
            <person name="Lowry S."/>
            <person name="LaButti K."/>
            <person name="Han J."/>
            <person name="Copeland A."/>
            <person name="Lindquist E."/>
            <person name="Barry K."/>
            <person name="Schmutz J."/>
            <person name="Baker S.E."/>
            <person name="Ciuffetti L.M."/>
            <person name="Grigoriev I.V."/>
            <person name="Zhong S."/>
            <person name="Turgeon B.G."/>
        </authorList>
    </citation>
    <scope>NUCLEOTIDE SEQUENCE [LARGE SCALE GENOMIC DNA]</scope>
    <source>
        <strain evidence="6">28A</strain>
    </source>
</reference>
<dbReference type="PANTHER" id="PTHR46865:SF7">
    <property type="entry name" value="MONOOXYGENASE, PUTATIVE (AFU_ORTHOLOGUE AFUA_8G07040)-RELATED"/>
    <property type="match status" value="1"/>
</dbReference>
<feature type="domain" description="FAD-binding" evidence="4">
    <location>
        <begin position="13"/>
        <end position="357"/>
    </location>
</feature>
<evidence type="ECO:0000256" key="2">
    <source>
        <dbReference type="ARBA" id="ARBA00022827"/>
    </source>
</evidence>